<protein>
    <submittedName>
        <fullName evidence="2">Uncharacterized protein</fullName>
    </submittedName>
</protein>
<sequence length="109" mass="10429">MKVHVTISEDAGAAPAAASERQLSVARETAAAGAVDAGPASAAGAEQGPAGSVTDGGESPGWLAELVRLADAGEVARPGEEPQETRGSTARGPSEGPVMEAGSAGPAPG</sequence>
<feature type="compositionally biased region" description="Low complexity" evidence="1">
    <location>
        <begin position="30"/>
        <end position="51"/>
    </location>
</feature>
<dbReference type="Proteomes" id="UP000829992">
    <property type="component" value="Chromosome"/>
</dbReference>
<evidence type="ECO:0000313" key="2">
    <source>
        <dbReference type="EMBL" id="UQT60182.1"/>
    </source>
</evidence>
<evidence type="ECO:0000256" key="1">
    <source>
        <dbReference type="SAM" id="MobiDB-lite"/>
    </source>
</evidence>
<dbReference type="RefSeq" id="WP_249591516.1">
    <property type="nucleotide sequence ID" value="NZ_BAAAQL010000018.1"/>
</dbReference>
<feature type="region of interest" description="Disordered" evidence="1">
    <location>
        <begin position="1"/>
        <end position="20"/>
    </location>
</feature>
<keyword evidence="3" id="KW-1185">Reference proteome</keyword>
<proteinExistence type="predicted"/>
<name>A0ABY4Q2A7_9ACTN</name>
<dbReference type="EMBL" id="CP097289">
    <property type="protein sequence ID" value="UQT60182.1"/>
    <property type="molecule type" value="Genomic_DNA"/>
</dbReference>
<organism evidence="2 3">
    <name type="scientific">Streptomyces durmitorensis</name>
    <dbReference type="NCBI Taxonomy" id="319947"/>
    <lineage>
        <taxon>Bacteria</taxon>
        <taxon>Bacillati</taxon>
        <taxon>Actinomycetota</taxon>
        <taxon>Actinomycetes</taxon>
        <taxon>Kitasatosporales</taxon>
        <taxon>Streptomycetaceae</taxon>
        <taxon>Streptomyces</taxon>
    </lineage>
</organism>
<evidence type="ECO:0000313" key="3">
    <source>
        <dbReference type="Proteomes" id="UP000829992"/>
    </source>
</evidence>
<accession>A0ABY4Q2A7</accession>
<reference evidence="2 3" key="1">
    <citation type="submission" date="2022-05" db="EMBL/GenBank/DDBJ databases">
        <authorList>
            <person name="Zhou X."/>
            <person name="Li K."/>
            <person name="Man Y."/>
        </authorList>
    </citation>
    <scope>NUCLEOTIDE SEQUENCE [LARGE SCALE GENOMIC DNA]</scope>
    <source>
        <strain evidence="2 3">MS405</strain>
    </source>
</reference>
<gene>
    <name evidence="2" type="ORF">M4V62_36835</name>
</gene>
<feature type="region of interest" description="Disordered" evidence="1">
    <location>
        <begin position="25"/>
        <end position="109"/>
    </location>
</feature>